<gene>
    <name evidence="7" type="ORF">ACFOEX_07360</name>
</gene>
<dbReference type="Proteomes" id="UP001595536">
    <property type="component" value="Unassembled WGS sequence"/>
</dbReference>
<organism evidence="7 8">
    <name type="scientific">Camelimonas abortus</name>
    <dbReference type="NCBI Taxonomy" id="1017184"/>
    <lineage>
        <taxon>Bacteria</taxon>
        <taxon>Pseudomonadati</taxon>
        <taxon>Pseudomonadota</taxon>
        <taxon>Alphaproteobacteria</taxon>
        <taxon>Hyphomicrobiales</taxon>
        <taxon>Chelatococcaceae</taxon>
        <taxon>Camelimonas</taxon>
    </lineage>
</organism>
<dbReference type="Pfam" id="PF03788">
    <property type="entry name" value="LrgA"/>
    <property type="match status" value="1"/>
</dbReference>
<evidence type="ECO:0000313" key="8">
    <source>
        <dbReference type="Proteomes" id="UP001595536"/>
    </source>
</evidence>
<feature type="transmembrane region" description="Helical" evidence="6">
    <location>
        <begin position="60"/>
        <end position="83"/>
    </location>
</feature>
<evidence type="ECO:0000313" key="7">
    <source>
        <dbReference type="EMBL" id="MFC3266168.1"/>
    </source>
</evidence>
<evidence type="ECO:0000256" key="2">
    <source>
        <dbReference type="ARBA" id="ARBA00022475"/>
    </source>
</evidence>
<dbReference type="EMBL" id="JBHRUV010000031">
    <property type="protein sequence ID" value="MFC3266168.1"/>
    <property type="molecule type" value="Genomic_DNA"/>
</dbReference>
<protein>
    <submittedName>
        <fullName evidence="7">CidA/LrgA family protein</fullName>
    </submittedName>
</protein>
<evidence type="ECO:0000256" key="6">
    <source>
        <dbReference type="SAM" id="Phobius"/>
    </source>
</evidence>
<dbReference type="PANTHER" id="PTHR33931:SF2">
    <property type="entry name" value="HOLIN-LIKE PROTEIN CIDA"/>
    <property type="match status" value="1"/>
</dbReference>
<sequence length="129" mass="12915">MSNVLMGLAGLLLCQLAGEAVSRLLALPVPGPVTGMALMAAILLLRGGRPPEPVVQASRGLIGVLSLLFVPAGVGVISLGPVVADRSAAILAALAVSLVITLAVTAWTYALAARWQARRRAGGGGEGAQ</sequence>
<feature type="transmembrane region" description="Helical" evidence="6">
    <location>
        <begin position="89"/>
        <end position="112"/>
    </location>
</feature>
<evidence type="ECO:0000256" key="5">
    <source>
        <dbReference type="ARBA" id="ARBA00023136"/>
    </source>
</evidence>
<keyword evidence="4 6" id="KW-1133">Transmembrane helix</keyword>
<proteinExistence type="predicted"/>
<feature type="transmembrane region" description="Helical" evidence="6">
    <location>
        <begin position="29"/>
        <end position="48"/>
    </location>
</feature>
<comment type="caution">
    <text evidence="7">The sequence shown here is derived from an EMBL/GenBank/DDBJ whole genome shotgun (WGS) entry which is preliminary data.</text>
</comment>
<dbReference type="PANTHER" id="PTHR33931">
    <property type="entry name" value="HOLIN-LIKE PROTEIN CIDA-RELATED"/>
    <property type="match status" value="1"/>
</dbReference>
<evidence type="ECO:0000256" key="3">
    <source>
        <dbReference type="ARBA" id="ARBA00022692"/>
    </source>
</evidence>
<keyword evidence="8" id="KW-1185">Reference proteome</keyword>
<keyword evidence="5 6" id="KW-0472">Membrane</keyword>
<dbReference type="RefSeq" id="WP_376830759.1">
    <property type="nucleotide sequence ID" value="NZ_JBHLWR010000006.1"/>
</dbReference>
<accession>A0ABV7LEI0</accession>
<name>A0ABV7LEI0_9HYPH</name>
<evidence type="ECO:0000256" key="1">
    <source>
        <dbReference type="ARBA" id="ARBA00004651"/>
    </source>
</evidence>
<keyword evidence="3 6" id="KW-0812">Transmembrane</keyword>
<evidence type="ECO:0000256" key="4">
    <source>
        <dbReference type="ARBA" id="ARBA00022989"/>
    </source>
</evidence>
<reference evidence="8" key="1">
    <citation type="journal article" date="2019" name="Int. J. Syst. Evol. Microbiol.">
        <title>The Global Catalogue of Microorganisms (GCM) 10K type strain sequencing project: providing services to taxonomists for standard genome sequencing and annotation.</title>
        <authorList>
            <consortium name="The Broad Institute Genomics Platform"/>
            <consortium name="The Broad Institute Genome Sequencing Center for Infectious Disease"/>
            <person name="Wu L."/>
            <person name="Ma J."/>
        </authorList>
    </citation>
    <scope>NUCLEOTIDE SEQUENCE [LARGE SCALE GENOMIC DNA]</scope>
    <source>
        <strain evidence="8">CCM 7941</strain>
    </source>
</reference>
<dbReference type="InterPro" id="IPR005538">
    <property type="entry name" value="LrgA/CidA"/>
</dbReference>
<keyword evidence="2" id="KW-1003">Cell membrane</keyword>
<comment type="subcellular location">
    <subcellularLocation>
        <location evidence="1">Cell membrane</location>
        <topology evidence="1">Multi-pass membrane protein</topology>
    </subcellularLocation>
</comment>